<dbReference type="GO" id="GO:0009898">
    <property type="term" value="C:cytoplasmic side of plasma membrane"/>
    <property type="evidence" value="ECO:0007669"/>
    <property type="project" value="TreeGrafter"/>
</dbReference>
<feature type="signal peptide" evidence="2">
    <location>
        <begin position="1"/>
        <end position="18"/>
    </location>
</feature>
<dbReference type="Proteomes" id="UP000663829">
    <property type="component" value="Unassembled WGS sequence"/>
</dbReference>
<dbReference type="PROSITE" id="PS51257">
    <property type="entry name" value="PROKAR_LIPOPROTEIN"/>
    <property type="match status" value="1"/>
</dbReference>
<keyword evidence="1 2" id="KW-0732">Signal</keyword>
<dbReference type="EMBL" id="CAJOBC010007842">
    <property type="protein sequence ID" value="CAF3944862.1"/>
    <property type="molecule type" value="Genomic_DNA"/>
</dbReference>
<evidence type="ECO:0000313" key="4">
    <source>
        <dbReference type="EMBL" id="CAF3944862.1"/>
    </source>
</evidence>
<accession>A0A814UWA9</accession>
<dbReference type="PANTHER" id="PTHR17357:SF0">
    <property type="entry name" value="GANGLIOSIDE GM2 ACTIVATOR"/>
    <property type="match status" value="1"/>
</dbReference>
<organism evidence="3 5">
    <name type="scientific">Didymodactylos carnosus</name>
    <dbReference type="NCBI Taxonomy" id="1234261"/>
    <lineage>
        <taxon>Eukaryota</taxon>
        <taxon>Metazoa</taxon>
        <taxon>Spiralia</taxon>
        <taxon>Gnathifera</taxon>
        <taxon>Rotifera</taxon>
        <taxon>Eurotatoria</taxon>
        <taxon>Bdelloidea</taxon>
        <taxon>Philodinida</taxon>
        <taxon>Philodinidae</taxon>
        <taxon>Didymodactylos</taxon>
    </lineage>
</organism>
<reference evidence="3" key="1">
    <citation type="submission" date="2021-02" db="EMBL/GenBank/DDBJ databases">
        <authorList>
            <person name="Nowell W R."/>
        </authorList>
    </citation>
    <scope>NUCLEOTIDE SEQUENCE</scope>
</reference>
<name>A0A814UWA9_9BILA</name>
<protein>
    <submittedName>
        <fullName evidence="3">Uncharacterized protein</fullName>
    </submittedName>
</protein>
<sequence>MLKFAIITTLLALGCVECVYNKLQWKQCDKPNQGLEIVTADLTPMPVTSPGNAVITFKAHTTRPIKGVLRTKLDIMRTVSGIPLPVRCYIVDGKEVGSCTYPDLCALIKELSDTFTLESCAEELKPHKLFT</sequence>
<gene>
    <name evidence="3" type="ORF">GPM918_LOCUS22680</name>
    <name evidence="4" type="ORF">SRO942_LOCUS22679</name>
</gene>
<dbReference type="PANTHER" id="PTHR17357">
    <property type="entry name" value="GM2 GANGLIOSIDE ACTIVATOR PROTEIN"/>
    <property type="match status" value="1"/>
</dbReference>
<proteinExistence type="predicted"/>
<evidence type="ECO:0000256" key="1">
    <source>
        <dbReference type="ARBA" id="ARBA00022729"/>
    </source>
</evidence>
<dbReference type="AlphaFoldDB" id="A0A814UWA9"/>
<dbReference type="GO" id="GO:0006689">
    <property type="term" value="P:ganglioside catabolic process"/>
    <property type="evidence" value="ECO:0007669"/>
    <property type="project" value="InterPro"/>
</dbReference>
<keyword evidence="5" id="KW-1185">Reference proteome</keyword>
<dbReference type="InterPro" id="IPR028996">
    <property type="entry name" value="GM2-AP"/>
</dbReference>
<dbReference type="EMBL" id="CAJNOQ010007841">
    <property type="protein sequence ID" value="CAF1180594.1"/>
    <property type="molecule type" value="Genomic_DNA"/>
</dbReference>
<evidence type="ECO:0000313" key="3">
    <source>
        <dbReference type="EMBL" id="CAF1180594.1"/>
    </source>
</evidence>
<evidence type="ECO:0000256" key="2">
    <source>
        <dbReference type="SAM" id="SignalP"/>
    </source>
</evidence>
<dbReference type="Proteomes" id="UP000681722">
    <property type="component" value="Unassembled WGS sequence"/>
</dbReference>
<dbReference type="GO" id="GO:0005319">
    <property type="term" value="F:lipid transporter activity"/>
    <property type="evidence" value="ECO:0007669"/>
    <property type="project" value="TreeGrafter"/>
</dbReference>
<dbReference type="GO" id="GO:0008047">
    <property type="term" value="F:enzyme activator activity"/>
    <property type="evidence" value="ECO:0007669"/>
    <property type="project" value="InterPro"/>
</dbReference>
<comment type="caution">
    <text evidence="3">The sequence shown here is derived from an EMBL/GenBank/DDBJ whole genome shotgun (WGS) entry which is preliminary data.</text>
</comment>
<evidence type="ECO:0000313" key="5">
    <source>
        <dbReference type="Proteomes" id="UP000663829"/>
    </source>
</evidence>
<dbReference type="Gene3D" id="2.70.220.10">
    <property type="entry name" value="Ganglioside GM2 activator"/>
    <property type="match status" value="1"/>
</dbReference>
<dbReference type="OrthoDB" id="6101610at2759"/>
<dbReference type="InterPro" id="IPR036846">
    <property type="entry name" value="GM2-AP_sf"/>
</dbReference>
<dbReference type="SUPFAM" id="SSF63707">
    <property type="entry name" value="Ganglioside M2 (gm2) activator"/>
    <property type="match status" value="1"/>
</dbReference>
<feature type="chain" id="PRO_5035603226" evidence="2">
    <location>
        <begin position="19"/>
        <end position="131"/>
    </location>
</feature>